<feature type="transmembrane region" description="Helical" evidence="10">
    <location>
        <begin position="51"/>
        <end position="69"/>
    </location>
</feature>
<reference evidence="12 13" key="1">
    <citation type="submission" date="2024-09" db="EMBL/GenBank/DDBJ databases">
        <authorList>
            <person name="Sun Q."/>
            <person name="Mori K."/>
        </authorList>
    </citation>
    <scope>NUCLEOTIDE SEQUENCE [LARGE SCALE GENOMIC DNA]</scope>
    <source>
        <strain evidence="12 13">NCAIM B.02529</strain>
    </source>
</reference>
<keyword evidence="8 10" id="KW-0472">Membrane</keyword>
<feature type="transmembrane region" description="Helical" evidence="10">
    <location>
        <begin position="186"/>
        <end position="204"/>
    </location>
</feature>
<dbReference type="EMBL" id="JBHLTP010000011">
    <property type="protein sequence ID" value="MFC0524416.1"/>
    <property type="molecule type" value="Genomic_DNA"/>
</dbReference>
<comment type="subcellular location">
    <subcellularLocation>
        <location evidence="1">Cell membrane</location>
        <topology evidence="1">Multi-pass membrane protein</topology>
    </subcellularLocation>
</comment>
<sequence length="402" mass="44639">MQAYHFVILLFVGYLIFTLDKKKQNVPVPVILVLIGIGCSFVPFFDDVMVTKEIIYEIFLPALLFISAYRFPTKALKENAVLIGLMSTVGLLLTTILLGISIYLVCELLFPVSIVGALLMASMLTPTDPVSVTSILKQSGSNPRIADVVEGESMINDGTSIVLFTVFTSMYISNTPFSIFRFMNEFITVSLGGIVIGVSLGWAVSKAVHVTHHKQYQVMLSIILTYGTFFIAEHLHVSGVLATVAAGIMLSYEFEHTNKEDHFRESLAGFWDIVEPSILSLVFLLIGIKATSYLTIASWQVAFILFAATLLVRFLVISVLIPLVPKWRNQSSWKDIFIINWAGIKGTMSIALLLSLESQLGTQEQRLLAITFAVVLLSLVIQSVGIYPITRFFEKNKVFKDM</sequence>
<keyword evidence="6" id="KW-0915">Sodium</keyword>
<keyword evidence="13" id="KW-1185">Reference proteome</keyword>
<name>A0ABV6LPW4_9BACI</name>
<feature type="transmembrane region" description="Helical" evidence="10">
    <location>
        <begin position="300"/>
        <end position="324"/>
    </location>
</feature>
<evidence type="ECO:0000256" key="2">
    <source>
        <dbReference type="ARBA" id="ARBA00022448"/>
    </source>
</evidence>
<evidence type="ECO:0000256" key="7">
    <source>
        <dbReference type="ARBA" id="ARBA00023065"/>
    </source>
</evidence>
<keyword evidence="2" id="KW-0813">Transport</keyword>
<dbReference type="Pfam" id="PF00999">
    <property type="entry name" value="Na_H_Exchanger"/>
    <property type="match status" value="1"/>
</dbReference>
<feature type="transmembrane region" description="Helical" evidence="10">
    <location>
        <begin position="238"/>
        <end position="255"/>
    </location>
</feature>
<dbReference type="RefSeq" id="WP_377348372.1">
    <property type="nucleotide sequence ID" value="NZ_JBHLTP010000011.1"/>
</dbReference>
<keyword evidence="4 10" id="KW-0812">Transmembrane</keyword>
<feature type="transmembrane region" description="Helical" evidence="10">
    <location>
        <begin position="336"/>
        <end position="356"/>
    </location>
</feature>
<keyword evidence="7" id="KW-0406">Ion transport</keyword>
<evidence type="ECO:0000313" key="12">
    <source>
        <dbReference type="EMBL" id="MFC0524416.1"/>
    </source>
</evidence>
<evidence type="ECO:0000259" key="11">
    <source>
        <dbReference type="Pfam" id="PF00999"/>
    </source>
</evidence>
<keyword evidence="3" id="KW-1003">Cell membrane</keyword>
<dbReference type="PANTHER" id="PTHR10110:SF86">
    <property type="entry name" value="SODIUM_HYDROGEN EXCHANGER 7"/>
    <property type="match status" value="1"/>
</dbReference>
<keyword evidence="9" id="KW-0739">Sodium transport</keyword>
<dbReference type="InterPro" id="IPR018422">
    <property type="entry name" value="Cation/H_exchanger_CPA1"/>
</dbReference>
<dbReference type="Proteomes" id="UP001589836">
    <property type="component" value="Unassembled WGS sequence"/>
</dbReference>
<feature type="transmembrane region" description="Helical" evidence="10">
    <location>
        <begin position="368"/>
        <end position="390"/>
    </location>
</feature>
<keyword evidence="5 10" id="KW-1133">Transmembrane helix</keyword>
<proteinExistence type="predicted"/>
<protein>
    <submittedName>
        <fullName evidence="12">Cation:proton antiporter</fullName>
    </submittedName>
</protein>
<dbReference type="PANTHER" id="PTHR10110">
    <property type="entry name" value="SODIUM/HYDROGEN EXCHANGER"/>
    <property type="match status" value="1"/>
</dbReference>
<evidence type="ECO:0000256" key="9">
    <source>
        <dbReference type="ARBA" id="ARBA00023201"/>
    </source>
</evidence>
<evidence type="ECO:0000313" key="13">
    <source>
        <dbReference type="Proteomes" id="UP001589836"/>
    </source>
</evidence>
<dbReference type="InterPro" id="IPR006153">
    <property type="entry name" value="Cation/H_exchanger_TM"/>
</dbReference>
<evidence type="ECO:0000256" key="10">
    <source>
        <dbReference type="SAM" id="Phobius"/>
    </source>
</evidence>
<evidence type="ECO:0000256" key="6">
    <source>
        <dbReference type="ARBA" id="ARBA00023053"/>
    </source>
</evidence>
<comment type="caution">
    <text evidence="12">The sequence shown here is derived from an EMBL/GenBank/DDBJ whole genome shotgun (WGS) entry which is preliminary data.</text>
</comment>
<feature type="transmembrane region" description="Helical" evidence="10">
    <location>
        <begin position="81"/>
        <end position="102"/>
    </location>
</feature>
<feature type="transmembrane region" description="Helical" evidence="10">
    <location>
        <begin position="6"/>
        <end position="21"/>
    </location>
</feature>
<feature type="domain" description="Cation/H+ exchanger transmembrane" evidence="11">
    <location>
        <begin position="9"/>
        <end position="390"/>
    </location>
</feature>
<feature type="transmembrane region" description="Helical" evidence="10">
    <location>
        <begin position="28"/>
        <end position="45"/>
    </location>
</feature>
<organism evidence="12 13">
    <name type="scientific">Pontibacillus salicampi</name>
    <dbReference type="NCBI Taxonomy" id="1449801"/>
    <lineage>
        <taxon>Bacteria</taxon>
        <taxon>Bacillati</taxon>
        <taxon>Bacillota</taxon>
        <taxon>Bacilli</taxon>
        <taxon>Bacillales</taxon>
        <taxon>Bacillaceae</taxon>
        <taxon>Pontibacillus</taxon>
    </lineage>
</organism>
<evidence type="ECO:0000256" key="1">
    <source>
        <dbReference type="ARBA" id="ARBA00004651"/>
    </source>
</evidence>
<gene>
    <name evidence="12" type="ORF">ACFFGV_12650</name>
</gene>
<feature type="transmembrane region" description="Helical" evidence="10">
    <location>
        <begin position="267"/>
        <end position="288"/>
    </location>
</feature>
<evidence type="ECO:0000256" key="3">
    <source>
        <dbReference type="ARBA" id="ARBA00022475"/>
    </source>
</evidence>
<accession>A0ABV6LPW4</accession>
<evidence type="ECO:0000256" key="5">
    <source>
        <dbReference type="ARBA" id="ARBA00022989"/>
    </source>
</evidence>
<dbReference type="Gene3D" id="6.10.140.1330">
    <property type="match status" value="1"/>
</dbReference>
<evidence type="ECO:0000256" key="4">
    <source>
        <dbReference type="ARBA" id="ARBA00022692"/>
    </source>
</evidence>
<evidence type="ECO:0000256" key="8">
    <source>
        <dbReference type="ARBA" id="ARBA00023136"/>
    </source>
</evidence>